<keyword evidence="2" id="KW-0472">Membrane</keyword>
<keyword evidence="2" id="KW-1133">Transmembrane helix</keyword>
<dbReference type="RefSeq" id="WP_157442138.1">
    <property type="nucleotide sequence ID" value="NZ_CP016076.1"/>
</dbReference>
<evidence type="ECO:0000313" key="3">
    <source>
        <dbReference type="EMBL" id="APU12468.1"/>
    </source>
</evidence>
<feature type="region of interest" description="Disordered" evidence="1">
    <location>
        <begin position="639"/>
        <end position="674"/>
    </location>
</feature>
<feature type="transmembrane region" description="Helical" evidence="2">
    <location>
        <begin position="429"/>
        <end position="447"/>
    </location>
</feature>
<evidence type="ECO:0000256" key="2">
    <source>
        <dbReference type="SAM" id="Phobius"/>
    </source>
</evidence>
<feature type="transmembrane region" description="Helical" evidence="2">
    <location>
        <begin position="144"/>
        <end position="162"/>
    </location>
</feature>
<feature type="transmembrane region" description="Helical" evidence="2">
    <location>
        <begin position="31"/>
        <end position="61"/>
    </location>
</feature>
<feature type="transmembrane region" description="Helical" evidence="2">
    <location>
        <begin position="390"/>
        <end position="423"/>
    </location>
</feature>
<keyword evidence="4" id="KW-1185">Reference proteome</keyword>
<accession>A0AAC9L6V6</accession>
<evidence type="ECO:0000256" key="1">
    <source>
        <dbReference type="SAM" id="MobiDB-lite"/>
    </source>
</evidence>
<keyword evidence="2" id="KW-0812">Transmembrane</keyword>
<feature type="transmembrane region" description="Helical" evidence="2">
    <location>
        <begin position="456"/>
        <end position="482"/>
    </location>
</feature>
<dbReference type="EMBL" id="CP016076">
    <property type="protein sequence ID" value="APU12468.1"/>
    <property type="molecule type" value="Genomic_DNA"/>
</dbReference>
<feature type="transmembrane region" description="Helical" evidence="2">
    <location>
        <begin position="118"/>
        <end position="138"/>
    </location>
</feature>
<gene>
    <name evidence="3" type="ORF">UA74_01905</name>
</gene>
<dbReference type="KEGG" id="acad:UA74_01905"/>
<proteinExistence type="predicted"/>
<evidence type="ECO:0000313" key="4">
    <source>
        <dbReference type="Proteomes" id="UP000185511"/>
    </source>
</evidence>
<feature type="compositionally biased region" description="Basic and acidic residues" evidence="1">
    <location>
        <begin position="656"/>
        <end position="668"/>
    </location>
</feature>
<evidence type="ECO:0008006" key="5">
    <source>
        <dbReference type="Google" id="ProtNLM"/>
    </source>
</evidence>
<feature type="transmembrane region" description="Helical" evidence="2">
    <location>
        <begin position="81"/>
        <end position="106"/>
    </location>
</feature>
<protein>
    <recommendedName>
        <fullName evidence="5">FUSC family protein</fullName>
    </recommendedName>
</protein>
<sequence>MAGRVLTDVWIPVSLPQSGTVPMRQVVLTTLVIGIGALPAVLLGFGGAAIAGALVAVFSLVVAGGGPLRADLRTLSWAGPALIVVMAAGSLLSGVTAVVVVFLIVFGSGMLATLGRHYAVVGQSLAAASLVAITGGISAEDGPALVFFTGAVGLALAVALRVSTGRDDPSGPTRAIVAGTLTDRDPGSLDYATRIWRSDGSPEWLGRILVGTAEYRAGRAMLAVQTDQADGVEEERLQAVLDDAELVATELAIAVRARACTGLPSLARLDPAARAIHLHGDAELPDSVDTMRVGLERIRIAVLERVPGRAPRASARAAMHRAIGVLLAHLSFRSSLFRHSLRCALAVTAGMVAVLWLPDESAAPLLLVLYAVLQPMLRDTMEGALQRTGVVVFVVALLAVVAAFLPWPGVLLPFGLVAMILGASRLRTSLPLLLFCLLGVIVVVRVLQEDRAPTALAINITAISAIGATIALLVGFLSYLVLPGSITPDVPGTLHRAVYAVRDLAAGAHGALDTREGRRALRSANVVALRRTQDLLGLQARLEEAGPEAQWTVRRAASAVHALRAALAQMAFRPDDERAKALPAAVTAERVLDYESRQPARVDLSSLAGPTLLVAPILEATLIARSAIEEVRAVDWSEPSAFDADGESLGMTADPRQPDRWSLAREDAVPSVDD</sequence>
<dbReference type="AlphaFoldDB" id="A0AAC9L6V6"/>
<name>A0AAC9L6V6_9PSEU</name>
<organism evidence="3 4">
    <name type="scientific">Actinoalloteichus fjordicus</name>
    <dbReference type="NCBI Taxonomy" id="1612552"/>
    <lineage>
        <taxon>Bacteria</taxon>
        <taxon>Bacillati</taxon>
        <taxon>Actinomycetota</taxon>
        <taxon>Actinomycetes</taxon>
        <taxon>Pseudonocardiales</taxon>
        <taxon>Pseudonocardiaceae</taxon>
        <taxon>Actinoalloteichus</taxon>
    </lineage>
</organism>
<reference evidence="4" key="1">
    <citation type="submission" date="2016-06" db="EMBL/GenBank/DDBJ databases">
        <title>Complete genome sequence of Actinoalloteichus fjordicus DSM 46855 (=ADI127-17), type strain of the new species Actinoalloteichus fjordicus.</title>
        <authorList>
            <person name="Ruckert C."/>
            <person name="Nouioui I."/>
            <person name="Willmese J."/>
            <person name="van Wezel G."/>
            <person name="Klenk H.-P."/>
            <person name="Kalinowski J."/>
            <person name="Zotchev S.B."/>
        </authorList>
    </citation>
    <scope>NUCLEOTIDE SEQUENCE [LARGE SCALE GENOMIC DNA]</scope>
    <source>
        <strain evidence="4">ADI127-7</strain>
    </source>
</reference>
<dbReference type="Proteomes" id="UP000185511">
    <property type="component" value="Chromosome"/>
</dbReference>